<protein>
    <submittedName>
        <fullName evidence="1">Uncharacterized protein</fullName>
    </submittedName>
</protein>
<keyword evidence="2" id="KW-1185">Reference proteome</keyword>
<reference evidence="1 2" key="1">
    <citation type="journal article" date="2022" name="Nat. Ecol. Evol.">
        <title>A masculinizing supergene underlies an exaggerated male reproductive morph in a spider.</title>
        <authorList>
            <person name="Hendrickx F."/>
            <person name="De Corte Z."/>
            <person name="Sonet G."/>
            <person name="Van Belleghem S.M."/>
            <person name="Kostlbacher S."/>
            <person name="Vangestel C."/>
        </authorList>
    </citation>
    <scope>NUCLEOTIDE SEQUENCE [LARGE SCALE GENOMIC DNA]</scope>
    <source>
        <strain evidence="1">W744_W776</strain>
    </source>
</reference>
<dbReference type="EMBL" id="JAFNEN010000111">
    <property type="protein sequence ID" value="KAG8194004.1"/>
    <property type="molecule type" value="Genomic_DNA"/>
</dbReference>
<sequence>MQRLRDKSSTCQILSEDSAHTLCRRYLGKRISHVHGGPDSVAGRLEHMERNHRRFIFWFYFCLPRFDEPAELDTSAEERLAIIKCVL</sequence>
<evidence type="ECO:0000313" key="1">
    <source>
        <dbReference type="EMBL" id="KAG8194004.1"/>
    </source>
</evidence>
<proteinExistence type="predicted"/>
<accession>A0AAV6VDB1</accession>
<comment type="caution">
    <text evidence="1">The sequence shown here is derived from an EMBL/GenBank/DDBJ whole genome shotgun (WGS) entry which is preliminary data.</text>
</comment>
<dbReference type="Proteomes" id="UP000827092">
    <property type="component" value="Unassembled WGS sequence"/>
</dbReference>
<dbReference type="AlphaFoldDB" id="A0AAV6VDB1"/>
<name>A0AAV6VDB1_9ARAC</name>
<gene>
    <name evidence="1" type="ORF">JTE90_003605</name>
</gene>
<evidence type="ECO:0000313" key="2">
    <source>
        <dbReference type="Proteomes" id="UP000827092"/>
    </source>
</evidence>
<organism evidence="1 2">
    <name type="scientific">Oedothorax gibbosus</name>
    <dbReference type="NCBI Taxonomy" id="931172"/>
    <lineage>
        <taxon>Eukaryota</taxon>
        <taxon>Metazoa</taxon>
        <taxon>Ecdysozoa</taxon>
        <taxon>Arthropoda</taxon>
        <taxon>Chelicerata</taxon>
        <taxon>Arachnida</taxon>
        <taxon>Araneae</taxon>
        <taxon>Araneomorphae</taxon>
        <taxon>Entelegynae</taxon>
        <taxon>Araneoidea</taxon>
        <taxon>Linyphiidae</taxon>
        <taxon>Erigoninae</taxon>
        <taxon>Oedothorax</taxon>
    </lineage>
</organism>